<evidence type="ECO:0000313" key="4">
    <source>
        <dbReference type="EMBL" id="AKP51428.1"/>
    </source>
</evidence>
<feature type="domain" description="Calcineurin-like phosphoesterase" evidence="2">
    <location>
        <begin position="127"/>
        <end position="333"/>
    </location>
</feature>
<keyword evidence="5" id="KW-1185">Reference proteome</keyword>
<dbReference type="GO" id="GO:0003993">
    <property type="term" value="F:acid phosphatase activity"/>
    <property type="evidence" value="ECO:0007669"/>
    <property type="project" value="InterPro"/>
</dbReference>
<dbReference type="InterPro" id="IPR008963">
    <property type="entry name" value="Purple_acid_Pase-like_N"/>
</dbReference>
<dbReference type="AlphaFoldDB" id="A0A0H4PF41"/>
<dbReference type="Proteomes" id="UP000036520">
    <property type="component" value="Chromosome"/>
</dbReference>
<organism evidence="4 5">
    <name type="scientific">Cyclobacterium amurskyense</name>
    <dbReference type="NCBI Taxonomy" id="320787"/>
    <lineage>
        <taxon>Bacteria</taxon>
        <taxon>Pseudomonadati</taxon>
        <taxon>Bacteroidota</taxon>
        <taxon>Cytophagia</taxon>
        <taxon>Cytophagales</taxon>
        <taxon>Cyclobacteriaceae</taxon>
        <taxon>Cyclobacterium</taxon>
    </lineage>
</organism>
<name>A0A0H4PF41_9BACT</name>
<dbReference type="RefSeq" id="WP_048641761.1">
    <property type="nucleotide sequence ID" value="NZ_CP012040.1"/>
</dbReference>
<dbReference type="PANTHER" id="PTHR22953">
    <property type="entry name" value="ACID PHOSPHATASE RELATED"/>
    <property type="match status" value="1"/>
</dbReference>
<protein>
    <submittedName>
        <fullName evidence="4">Metallophosphoesterase</fullName>
    </submittedName>
</protein>
<feature type="domain" description="Purple acid phosphatase N-terminal" evidence="3">
    <location>
        <begin position="31"/>
        <end position="116"/>
    </location>
</feature>
<proteinExistence type="predicted"/>
<dbReference type="PANTHER" id="PTHR22953:SF153">
    <property type="entry name" value="PURPLE ACID PHOSPHATASE"/>
    <property type="match status" value="1"/>
</dbReference>
<evidence type="ECO:0000313" key="5">
    <source>
        <dbReference type="Proteomes" id="UP000036520"/>
    </source>
</evidence>
<dbReference type="Pfam" id="PF16656">
    <property type="entry name" value="Pur_ac_phosph_N"/>
    <property type="match status" value="1"/>
</dbReference>
<dbReference type="SUPFAM" id="SSF56300">
    <property type="entry name" value="Metallo-dependent phosphatases"/>
    <property type="match status" value="1"/>
</dbReference>
<dbReference type="Gene3D" id="3.60.21.10">
    <property type="match status" value="1"/>
</dbReference>
<dbReference type="InterPro" id="IPR029052">
    <property type="entry name" value="Metallo-depent_PP-like"/>
</dbReference>
<dbReference type="GO" id="GO:0046872">
    <property type="term" value="F:metal ion binding"/>
    <property type="evidence" value="ECO:0007669"/>
    <property type="project" value="InterPro"/>
</dbReference>
<evidence type="ECO:0000256" key="1">
    <source>
        <dbReference type="ARBA" id="ARBA00022729"/>
    </source>
</evidence>
<dbReference type="STRING" id="320787.CA2015_2002"/>
<sequence length="416" mass="47814">MKERRRKILVVFGLFFLLGLQVGTLRAQEEPSGIYLTWKEDPTSTITVDWHLKNSARQSLHYRKKGSENWEKSPSTVLDFPFSDRKIHRVHLSGLSADQAYEVKFGGNEKVYYFKTMPKDISRNPIRFAIGGDTMHDQEVMEKTNRQVLPYNPDFIIIGGDLAYANGDGKNVDRWYSWFDAVKKTLIQEDGRLIPMMLGIGNHEVKSGFNEKEIPEHLKIEKRKESAPFYFNLFAFPGQPGYGVLEFGEYLSFLFLDSDHTNAIDGPQKEWLRRELAVQKEKETAHVMAVYHVPAYPSARSFTGTTQTKIREHWVPLFEKSSMKLAFENHDHAYKRTYPIKNNNVDEDGIVYIGDGSWGTRPRTVHDAASTWYLETSQSVRAFTLVTLQGSTYNIITVDEDGKIIDSYPNNPLIKP</sequence>
<dbReference type="Gene3D" id="2.60.40.380">
    <property type="entry name" value="Purple acid phosphatase-like, N-terminal"/>
    <property type="match status" value="1"/>
</dbReference>
<evidence type="ECO:0000259" key="2">
    <source>
        <dbReference type="Pfam" id="PF00149"/>
    </source>
</evidence>
<dbReference type="EMBL" id="CP012040">
    <property type="protein sequence ID" value="AKP51428.1"/>
    <property type="molecule type" value="Genomic_DNA"/>
</dbReference>
<dbReference type="OrthoDB" id="9801383at2"/>
<evidence type="ECO:0000259" key="3">
    <source>
        <dbReference type="Pfam" id="PF16656"/>
    </source>
</evidence>
<dbReference type="SUPFAM" id="SSF49363">
    <property type="entry name" value="Purple acid phosphatase, N-terminal domain"/>
    <property type="match status" value="1"/>
</dbReference>
<keyword evidence="1" id="KW-0732">Signal</keyword>
<dbReference type="InterPro" id="IPR004843">
    <property type="entry name" value="Calcineurin-like_PHP"/>
</dbReference>
<dbReference type="InterPro" id="IPR015914">
    <property type="entry name" value="PAPs_N"/>
</dbReference>
<reference evidence="4 5" key="1">
    <citation type="submission" date="2015-07" db="EMBL/GenBank/DDBJ databases">
        <authorList>
            <person name="Kim K.M."/>
        </authorList>
    </citation>
    <scope>NUCLEOTIDE SEQUENCE [LARGE SCALE GENOMIC DNA]</scope>
    <source>
        <strain evidence="4 5">KCTC 12363</strain>
    </source>
</reference>
<dbReference type="KEGG" id="camu:CA2015_2002"/>
<dbReference type="Pfam" id="PF00149">
    <property type="entry name" value="Metallophos"/>
    <property type="match status" value="1"/>
</dbReference>
<dbReference type="InterPro" id="IPR039331">
    <property type="entry name" value="PAPs-like"/>
</dbReference>
<accession>A0A0H4PF41</accession>
<gene>
    <name evidence="4" type="ORF">CA2015_2002</name>
</gene>